<dbReference type="Proteomes" id="UP000776983">
    <property type="component" value="Unassembled WGS sequence"/>
</dbReference>
<keyword evidence="4" id="KW-1185">Reference proteome</keyword>
<keyword evidence="2" id="KW-0812">Transmembrane</keyword>
<gene>
    <name evidence="3" type="ORF">H0484_04565</name>
</gene>
<evidence type="ECO:0000313" key="4">
    <source>
        <dbReference type="Proteomes" id="UP000776983"/>
    </source>
</evidence>
<keyword evidence="1" id="KW-0175">Coiled coil</keyword>
<dbReference type="InterPro" id="IPR050445">
    <property type="entry name" value="Bact_polysacc_biosynth/exp"/>
</dbReference>
<keyword evidence="2" id="KW-1133">Transmembrane helix</keyword>
<evidence type="ECO:0000256" key="2">
    <source>
        <dbReference type="SAM" id="Phobius"/>
    </source>
</evidence>
<dbReference type="PANTHER" id="PTHR32309">
    <property type="entry name" value="TYROSINE-PROTEIN KINASE"/>
    <property type="match status" value="1"/>
</dbReference>
<feature type="transmembrane region" description="Helical" evidence="2">
    <location>
        <begin position="339"/>
        <end position="360"/>
    </location>
</feature>
<name>A0ABS8CAH1_9BURK</name>
<reference evidence="3 4" key="1">
    <citation type="submission" date="2020-07" db="EMBL/GenBank/DDBJ databases">
        <title>Pusillimonas sp. nov., isolated from poultry manure in Taiwan.</title>
        <authorList>
            <person name="Lin S.-Y."/>
            <person name="Tang Y.-S."/>
            <person name="Young C.-C."/>
        </authorList>
    </citation>
    <scope>NUCLEOTIDE SEQUENCE [LARGE SCALE GENOMIC DNA]</scope>
    <source>
        <strain evidence="3 4">CC-YST705</strain>
    </source>
</reference>
<feature type="coiled-coil region" evidence="1">
    <location>
        <begin position="220"/>
        <end position="275"/>
    </location>
</feature>
<dbReference type="EMBL" id="JACDXW010000002">
    <property type="protein sequence ID" value="MCB5363026.1"/>
    <property type="molecule type" value="Genomic_DNA"/>
</dbReference>
<comment type="caution">
    <text evidence="3">The sequence shown here is derived from an EMBL/GenBank/DDBJ whole genome shotgun (WGS) entry which is preliminary data.</text>
</comment>
<organism evidence="3 4">
    <name type="scientific">Mesopusillimonas faecipullorum</name>
    <dbReference type="NCBI Taxonomy" id="2755040"/>
    <lineage>
        <taxon>Bacteria</taxon>
        <taxon>Pseudomonadati</taxon>
        <taxon>Pseudomonadota</taxon>
        <taxon>Betaproteobacteria</taxon>
        <taxon>Burkholderiales</taxon>
        <taxon>Alcaligenaceae</taxon>
        <taxon>Mesopusillimonas</taxon>
    </lineage>
</organism>
<protein>
    <submittedName>
        <fullName evidence="3">ABC transporter permease</fullName>
    </submittedName>
</protein>
<dbReference type="RefSeq" id="WP_226953269.1">
    <property type="nucleotide sequence ID" value="NZ_JACDXW010000002.1"/>
</dbReference>
<dbReference type="PANTHER" id="PTHR32309:SF13">
    <property type="entry name" value="FERRIC ENTEROBACTIN TRANSPORT PROTEIN FEPE"/>
    <property type="match status" value="1"/>
</dbReference>
<evidence type="ECO:0000313" key="3">
    <source>
        <dbReference type="EMBL" id="MCB5363026.1"/>
    </source>
</evidence>
<accession>A0ABS8CAH1</accession>
<feature type="transmembrane region" description="Helical" evidence="2">
    <location>
        <begin position="12"/>
        <end position="32"/>
    </location>
</feature>
<sequence length="368" mass="41846">MDLEKLKTRRLAILLVGIPMLLAVIYYSFFALDRYVSVAQVAVRQTGSNDAPQIPGLAVMMGGLNPASREETLYLREFILSNDMLKVLQKELQWPEHYAKFWRDPLFWLNKNAPQEDILKYYQRMVKPHFDEQTGLLAVEVQAFTPEFAEATLKVILAESERFVNELSHRMAREEMTFAQQELAKAREEYELRRDALLEFQGASNLLDAEAAAKARAMVISDLEAQLTKERAALKGLTATLSADTPQVRQQRNKIRALEQQLESENRRLVAQQTGGEKLNVVASRYRSLTIDATIAEEAYKFAVSSVETARIEASKKLRSLVTVVSPNTPDTALYPQRIYNLFTLLVGLLLFYGIARFVIATVEDHRD</sequence>
<evidence type="ECO:0000256" key="1">
    <source>
        <dbReference type="SAM" id="Coils"/>
    </source>
</evidence>
<keyword evidence="2" id="KW-0472">Membrane</keyword>
<proteinExistence type="predicted"/>